<keyword evidence="8" id="KW-1185">Reference proteome</keyword>
<dbReference type="InterPro" id="IPR005467">
    <property type="entry name" value="His_kinase_dom"/>
</dbReference>
<dbReference type="EC" id="2.7.13.3" evidence="2"/>
<dbReference type="InterPro" id="IPR003661">
    <property type="entry name" value="HisK_dim/P_dom"/>
</dbReference>
<keyword evidence="7" id="KW-0418">Kinase</keyword>
<reference evidence="7 8" key="1">
    <citation type="submission" date="2016-11" db="EMBL/GenBank/DDBJ databases">
        <authorList>
            <person name="Jaros S."/>
            <person name="Januszkiewicz K."/>
            <person name="Wedrychowicz H."/>
        </authorList>
    </citation>
    <scope>NUCLEOTIDE SEQUENCE [LARGE SCALE GENOMIC DNA]</scope>
    <source>
        <strain evidence="7 8">DSM 26897</strain>
    </source>
</reference>
<evidence type="ECO:0000313" key="8">
    <source>
        <dbReference type="Proteomes" id="UP000184368"/>
    </source>
</evidence>
<dbReference type="SUPFAM" id="SSF55874">
    <property type="entry name" value="ATPase domain of HSP90 chaperone/DNA topoisomerase II/histidine kinase"/>
    <property type="match status" value="1"/>
</dbReference>
<dbReference type="PANTHER" id="PTHR43547">
    <property type="entry name" value="TWO-COMPONENT HISTIDINE KINASE"/>
    <property type="match status" value="1"/>
</dbReference>
<feature type="transmembrane region" description="Helical" evidence="4">
    <location>
        <begin position="243"/>
        <end position="261"/>
    </location>
</feature>
<protein>
    <recommendedName>
        <fullName evidence="2">histidine kinase</fullName>
        <ecNumber evidence="2">2.7.13.3</ecNumber>
    </recommendedName>
</protein>
<evidence type="ECO:0000256" key="5">
    <source>
        <dbReference type="SAM" id="SignalP"/>
    </source>
</evidence>
<feature type="signal peptide" evidence="5">
    <location>
        <begin position="1"/>
        <end position="16"/>
    </location>
</feature>
<dbReference type="PANTHER" id="PTHR43547:SF2">
    <property type="entry name" value="HYBRID SIGNAL TRANSDUCTION HISTIDINE KINASE C"/>
    <property type="match status" value="1"/>
</dbReference>
<dbReference type="Pfam" id="PF00512">
    <property type="entry name" value="HisKA"/>
    <property type="match status" value="1"/>
</dbReference>
<dbReference type="AlphaFoldDB" id="A0A1M5GBP8"/>
<dbReference type="InterPro" id="IPR036097">
    <property type="entry name" value="HisK_dim/P_sf"/>
</dbReference>
<organism evidence="7 8">
    <name type="scientific">Cnuella takakiae</name>
    <dbReference type="NCBI Taxonomy" id="1302690"/>
    <lineage>
        <taxon>Bacteria</taxon>
        <taxon>Pseudomonadati</taxon>
        <taxon>Bacteroidota</taxon>
        <taxon>Chitinophagia</taxon>
        <taxon>Chitinophagales</taxon>
        <taxon>Chitinophagaceae</taxon>
        <taxon>Cnuella</taxon>
    </lineage>
</organism>
<dbReference type="InterPro" id="IPR036890">
    <property type="entry name" value="HATPase_C_sf"/>
</dbReference>
<evidence type="ECO:0000313" key="7">
    <source>
        <dbReference type="EMBL" id="SHG01177.1"/>
    </source>
</evidence>
<dbReference type="InterPro" id="IPR011623">
    <property type="entry name" value="7TMR_DISM_rcpt_extracell_dom1"/>
</dbReference>
<feature type="transmembrane region" description="Helical" evidence="4">
    <location>
        <begin position="273"/>
        <end position="293"/>
    </location>
</feature>
<keyword evidence="5" id="KW-0732">Signal</keyword>
<dbReference type="CDD" id="cd00082">
    <property type="entry name" value="HisKA"/>
    <property type="match status" value="1"/>
</dbReference>
<dbReference type="Gene3D" id="1.10.287.130">
    <property type="match status" value="1"/>
</dbReference>
<dbReference type="RefSeq" id="WP_073046200.1">
    <property type="nucleotide sequence ID" value="NZ_FQUO01000016.1"/>
</dbReference>
<feature type="transmembrane region" description="Helical" evidence="4">
    <location>
        <begin position="206"/>
        <end position="223"/>
    </location>
</feature>
<evidence type="ECO:0000256" key="4">
    <source>
        <dbReference type="SAM" id="Phobius"/>
    </source>
</evidence>
<dbReference type="Pfam" id="PF02518">
    <property type="entry name" value="HATPase_c"/>
    <property type="match status" value="1"/>
</dbReference>
<feature type="transmembrane region" description="Helical" evidence="4">
    <location>
        <begin position="180"/>
        <end position="199"/>
    </location>
</feature>
<feature type="transmembrane region" description="Helical" evidence="4">
    <location>
        <begin position="326"/>
        <end position="346"/>
    </location>
</feature>
<evidence type="ECO:0000259" key="6">
    <source>
        <dbReference type="PROSITE" id="PS50109"/>
    </source>
</evidence>
<dbReference type="SMART" id="SM00387">
    <property type="entry name" value="HATPase_c"/>
    <property type="match status" value="1"/>
</dbReference>
<dbReference type="Proteomes" id="UP000184368">
    <property type="component" value="Unassembled WGS sequence"/>
</dbReference>
<proteinExistence type="predicted"/>
<evidence type="ECO:0000256" key="2">
    <source>
        <dbReference type="ARBA" id="ARBA00012438"/>
    </source>
</evidence>
<feature type="transmembrane region" description="Helical" evidence="4">
    <location>
        <begin position="299"/>
        <end position="319"/>
    </location>
</feature>
<dbReference type="SUPFAM" id="SSF47384">
    <property type="entry name" value="Homodimeric domain of signal transducing histidine kinase"/>
    <property type="match status" value="1"/>
</dbReference>
<sequence length="665" mass="74903">MKYFLLLLLLPLCTQAQRINLDSLPSATPINGMAYWYEPDENINLDLAQVLGNPGYYPFKKGSRYQEFFNTRNNPVYARFSLEGPPGTLAFLVVDNANVDSIDLWYQFEGVTRHLQAGSLLPTLPGVPTNTKFIFPLITDGNTQQILLRGRTSKRLIMPLVLVKPPHGYNYILRQIAPELIMLGMVLMLALYQSIRLLYSKSKQRFWYVLYLIALVCYAFLYLRGYGHFLGNAGQVLVTRFGVIFGALAYIFAMLFAWHYLDRSKAPQWYLRVFQLAFCIPLLTIVADLLGYVQFSYALLLGMGLAGPVFMLWFALLVYRKGDTATLYFIAGWTSVSLSVMINSLLVMKVIDPSFKQIPQILLAFTCLEMLLLSAGMGYRSSLVLKEKVALQAKLVNLLQHQKESLELQVSERTQDLEQALMRVEESDALKARLLAIISHDLRMPFVSLNAALDLLSLNILTPEKAQQKLANIKSNIQHIAGTLENLLTWSKHQQQRIETVPQPIHLLSLVRNVAGLLATNISSRKQEMAILIDESVMVEADPFQLETVLRNLLSNAIKASENNTAVGIRCTVLHSSRPQYRITVFDSGSGLQEPDLDAWLKNRSNLKDGSTLQSGLGLQICREFLANHDIILQYHHNGQGSEFSFVLPGALEIVHAGRLPQHLN</sequence>
<evidence type="ECO:0000256" key="1">
    <source>
        <dbReference type="ARBA" id="ARBA00000085"/>
    </source>
</evidence>
<name>A0A1M5GBP8_9BACT</name>
<dbReference type="Gene3D" id="2.60.40.2380">
    <property type="match status" value="1"/>
</dbReference>
<feature type="chain" id="PRO_5012364080" description="histidine kinase" evidence="5">
    <location>
        <begin position="17"/>
        <end position="665"/>
    </location>
</feature>
<dbReference type="PROSITE" id="PS50109">
    <property type="entry name" value="HIS_KIN"/>
    <property type="match status" value="1"/>
</dbReference>
<keyword evidence="4" id="KW-1133">Transmembrane helix</keyword>
<dbReference type="Pfam" id="PF07695">
    <property type="entry name" value="7TMR-DISM_7TM"/>
    <property type="match status" value="1"/>
</dbReference>
<keyword evidence="7" id="KW-0808">Transferase</keyword>
<dbReference type="InterPro" id="IPR003594">
    <property type="entry name" value="HATPase_dom"/>
</dbReference>
<gene>
    <name evidence="7" type="ORF">SAMN05444008_11610</name>
</gene>
<keyword evidence="4" id="KW-0472">Membrane</keyword>
<evidence type="ECO:0000256" key="3">
    <source>
        <dbReference type="ARBA" id="ARBA00022553"/>
    </source>
</evidence>
<comment type="catalytic activity">
    <reaction evidence="1">
        <text>ATP + protein L-histidine = ADP + protein N-phospho-L-histidine.</text>
        <dbReference type="EC" id="2.7.13.3"/>
    </reaction>
</comment>
<dbReference type="EMBL" id="FQUO01000016">
    <property type="protein sequence ID" value="SHG01177.1"/>
    <property type="molecule type" value="Genomic_DNA"/>
</dbReference>
<feature type="domain" description="Histidine kinase" evidence="6">
    <location>
        <begin position="437"/>
        <end position="652"/>
    </location>
</feature>
<keyword evidence="4" id="KW-0812">Transmembrane</keyword>
<dbReference type="SMART" id="SM00388">
    <property type="entry name" value="HisKA"/>
    <property type="match status" value="1"/>
</dbReference>
<keyword evidence="3" id="KW-0597">Phosphoprotein</keyword>
<dbReference type="Gene3D" id="3.30.565.10">
    <property type="entry name" value="Histidine kinase-like ATPase, C-terminal domain"/>
    <property type="match status" value="1"/>
</dbReference>
<dbReference type="Pfam" id="PF07696">
    <property type="entry name" value="7TMR-DISMED2"/>
    <property type="match status" value="1"/>
</dbReference>
<dbReference type="InterPro" id="IPR011622">
    <property type="entry name" value="7TMR_DISM_rcpt_extracell_dom2"/>
</dbReference>
<accession>A0A1M5GBP8</accession>
<dbReference type="GO" id="GO:0000155">
    <property type="term" value="F:phosphorelay sensor kinase activity"/>
    <property type="evidence" value="ECO:0007669"/>
    <property type="project" value="InterPro"/>
</dbReference>